<dbReference type="PANTHER" id="PTHR10579">
    <property type="entry name" value="CALCIUM-ACTIVATED CHLORIDE CHANNEL REGULATOR"/>
    <property type="match status" value="1"/>
</dbReference>
<dbReference type="EnsemblPlants" id="Kaladp0068s0336.1.v1.1">
    <property type="protein sequence ID" value="Kaladp0068s0336.1.v1.1.CDS.1"/>
    <property type="gene ID" value="Kaladp0068s0336.v1.1"/>
</dbReference>
<evidence type="ECO:0008006" key="3">
    <source>
        <dbReference type="Google" id="ProtNLM"/>
    </source>
</evidence>
<dbReference type="Gene3D" id="3.40.50.410">
    <property type="entry name" value="von Willebrand factor, type A domain"/>
    <property type="match status" value="1"/>
</dbReference>
<name>A0A7N1A2Q6_KALFE</name>
<evidence type="ECO:0000313" key="1">
    <source>
        <dbReference type="EnsemblPlants" id="Kaladp0068s0336.1.v1.1.CDS.1"/>
    </source>
</evidence>
<sequence>MYTQNDPVLQILDDSIASFRGHRRSFLHSATYNDDDPIVQEFHYSGTHPQLLFSLIPVPHNCPTLHPCGLQVPRQIPYCQNEHYLSTGSSLVSSAESYSPSGHAAYLCPPARAYLTVKLAPQQPTDLVLVASPNGPHLRLLKQSMALVVSSLRSVDRLAIVAYSSAAARVFPLRRMTAYGRRTALHVIDRLFYMGQADPDEGLKKGVKILEDRTHKNPNFCILHLSDNPTRSYRATDMEMHIPVHRFHVGFGYGTSNGFVMHEFEEFLTRVLGGVIRETQLRIGNEARIVRLGELRGGEERRILVNLGEYQHLYLAYTYLDKVIDDCIRTGETVVCIGEKRERNNEAEATNRDSVIGGRISTVENWDYHDPYMARRWSKYLHGYRL</sequence>
<protein>
    <recommendedName>
        <fullName evidence="3">VWFA domain-containing protein</fullName>
    </recommendedName>
</protein>
<keyword evidence="2" id="KW-1185">Reference proteome</keyword>
<dbReference type="SUPFAM" id="SSF53300">
    <property type="entry name" value="vWA-like"/>
    <property type="match status" value="1"/>
</dbReference>
<organism evidence="1 2">
    <name type="scientific">Kalanchoe fedtschenkoi</name>
    <name type="common">Lavender scallops</name>
    <name type="synonym">South American air plant</name>
    <dbReference type="NCBI Taxonomy" id="63787"/>
    <lineage>
        <taxon>Eukaryota</taxon>
        <taxon>Viridiplantae</taxon>
        <taxon>Streptophyta</taxon>
        <taxon>Embryophyta</taxon>
        <taxon>Tracheophyta</taxon>
        <taxon>Spermatophyta</taxon>
        <taxon>Magnoliopsida</taxon>
        <taxon>eudicotyledons</taxon>
        <taxon>Gunneridae</taxon>
        <taxon>Pentapetalae</taxon>
        <taxon>Saxifragales</taxon>
        <taxon>Crassulaceae</taxon>
        <taxon>Kalanchoe</taxon>
    </lineage>
</organism>
<dbReference type="Proteomes" id="UP000594263">
    <property type="component" value="Unplaced"/>
</dbReference>
<dbReference type="Gramene" id="Kaladp0068s0336.1.v1.1">
    <property type="protein sequence ID" value="Kaladp0068s0336.1.v1.1.CDS.1"/>
    <property type="gene ID" value="Kaladp0068s0336.v1.1"/>
</dbReference>
<dbReference type="InterPro" id="IPR051266">
    <property type="entry name" value="CLCR"/>
</dbReference>
<dbReference type="PANTHER" id="PTHR10579:SF47">
    <property type="entry name" value="OS09G0298500 PROTEIN"/>
    <property type="match status" value="1"/>
</dbReference>
<dbReference type="AlphaFoldDB" id="A0A7N1A2Q6"/>
<proteinExistence type="predicted"/>
<reference evidence="1" key="1">
    <citation type="submission" date="2021-01" db="UniProtKB">
        <authorList>
            <consortium name="EnsemblPlants"/>
        </authorList>
    </citation>
    <scope>IDENTIFICATION</scope>
</reference>
<accession>A0A7N1A2Q6</accession>
<dbReference type="OMA" id="DIQLRIC"/>
<evidence type="ECO:0000313" key="2">
    <source>
        <dbReference type="Proteomes" id="UP000594263"/>
    </source>
</evidence>
<dbReference type="InterPro" id="IPR036465">
    <property type="entry name" value="vWFA_dom_sf"/>
</dbReference>